<sequence>MTSTSSPSSSNASANDVKKAAMNKLTERIAAVDPEDKENAENVMKHCKSILPNYVRDYLENDAKTIISQLLEDPTNVQIPVDEDFHPLIKSFLNLPKIKHEFATSHPYFLTLVKYPEIDSGFRSRVFDPEYLEKNFDETQHRKHYGLIEQYRSEIEQESERESEPQETGNGIFVIMDFNKKVANNTIAFEKPPPLSVQLHSEDIDASSRLLSFFYGDILSENLFQKSWTKEMTYDQVVNFMQISMKYFNWHQRIRGVGVSKYYICIKSIPSATNGKYTNCAAKLLMKYKSEDCVKVTYTWGHSHSYFYSGRSKLWATIEKSLMERYDCQIDEMDWIDPYEEEIPQDVIPQTSGIIGELREALQTLNRYKERTEISAKLKIDELQAVIKSTQEEIKRIESDLVSVSESLRIEVPAEITDSYLQAVQVTSEKYKDAALDFERRYQRKRKASGQLR</sequence>
<gene>
    <name evidence="2" type="ORF">J8A68_003874</name>
</gene>
<reference evidence="2 3" key="1">
    <citation type="journal article" date="2021" name="DNA Res.">
        <title>Genome analysis of Candida subhashii reveals its hybrid nature and dual mitochondrial genome conformations.</title>
        <authorList>
            <person name="Mixao V."/>
            <person name="Hegedusova E."/>
            <person name="Saus E."/>
            <person name="Pryszcz L.P."/>
            <person name="Cillingova A."/>
            <person name="Nosek J."/>
            <person name="Gabaldon T."/>
        </authorList>
    </citation>
    <scope>NUCLEOTIDE SEQUENCE [LARGE SCALE GENOMIC DNA]</scope>
    <source>
        <strain evidence="2 3">CBS 10753</strain>
    </source>
</reference>
<dbReference type="GeneID" id="73470674"/>
<dbReference type="RefSeq" id="XP_049262810.1">
    <property type="nucleotide sequence ID" value="XM_049407774.1"/>
</dbReference>
<evidence type="ECO:0000313" key="3">
    <source>
        <dbReference type="Proteomes" id="UP000694255"/>
    </source>
</evidence>
<comment type="caution">
    <text evidence="2">The sequence shown here is derived from an EMBL/GenBank/DDBJ whole genome shotgun (WGS) entry which is preliminary data.</text>
</comment>
<evidence type="ECO:0000256" key="1">
    <source>
        <dbReference type="SAM" id="Coils"/>
    </source>
</evidence>
<keyword evidence="3" id="KW-1185">Reference proteome</keyword>
<feature type="coiled-coil region" evidence="1">
    <location>
        <begin position="380"/>
        <end position="407"/>
    </location>
</feature>
<name>A0A8J5QGD8_9ASCO</name>
<organism evidence="2 3">
    <name type="scientific">[Candida] subhashii</name>
    <dbReference type="NCBI Taxonomy" id="561895"/>
    <lineage>
        <taxon>Eukaryota</taxon>
        <taxon>Fungi</taxon>
        <taxon>Dikarya</taxon>
        <taxon>Ascomycota</taxon>
        <taxon>Saccharomycotina</taxon>
        <taxon>Pichiomycetes</taxon>
        <taxon>Debaryomycetaceae</taxon>
        <taxon>Spathaspora</taxon>
    </lineage>
</organism>
<protein>
    <submittedName>
        <fullName evidence="2">Uncharacterized protein</fullName>
    </submittedName>
</protein>
<keyword evidence="1" id="KW-0175">Coiled coil</keyword>
<dbReference type="EMBL" id="JAGSYN010000167">
    <property type="protein sequence ID" value="KAG7662577.1"/>
    <property type="molecule type" value="Genomic_DNA"/>
</dbReference>
<dbReference type="AlphaFoldDB" id="A0A8J5QGD8"/>
<dbReference type="Proteomes" id="UP000694255">
    <property type="component" value="Unassembled WGS sequence"/>
</dbReference>
<proteinExistence type="predicted"/>
<dbReference type="OrthoDB" id="4028234at2759"/>
<evidence type="ECO:0000313" key="2">
    <source>
        <dbReference type="EMBL" id="KAG7662577.1"/>
    </source>
</evidence>
<accession>A0A8J5QGD8</accession>